<gene>
    <name evidence="2" type="ORF">ALP65_03119</name>
</gene>
<evidence type="ECO:0000313" key="2">
    <source>
        <dbReference type="EMBL" id="RMS61237.1"/>
    </source>
</evidence>
<evidence type="ECO:0000256" key="1">
    <source>
        <dbReference type="SAM" id="Phobius"/>
    </source>
</evidence>
<dbReference type="EMBL" id="RBSQ01000293">
    <property type="protein sequence ID" value="RMS61237.1"/>
    <property type="molecule type" value="Genomic_DNA"/>
</dbReference>
<keyword evidence="1" id="KW-0472">Membrane</keyword>
<dbReference type="RefSeq" id="WP_413783896.1">
    <property type="nucleotide sequence ID" value="NZ_LEFN01000047.1"/>
</dbReference>
<dbReference type="Pfam" id="PF11872">
    <property type="entry name" value="DUF3392"/>
    <property type="match status" value="1"/>
</dbReference>
<comment type="caution">
    <text evidence="2">The sequence shown here is derived from an EMBL/GenBank/DDBJ whole genome shotgun (WGS) entry which is preliminary data.</text>
</comment>
<reference evidence="2 3" key="1">
    <citation type="submission" date="2018-08" db="EMBL/GenBank/DDBJ databases">
        <title>Recombination of ecologically and evolutionarily significant loci maintains genetic cohesion in the Pseudomonas syringae species complex.</title>
        <authorList>
            <person name="Dillon M."/>
            <person name="Thakur S."/>
            <person name="Almeida R.N.D."/>
            <person name="Weir B.S."/>
            <person name="Guttman D.S."/>
        </authorList>
    </citation>
    <scope>NUCLEOTIDE SEQUENCE [LARGE SCALE GENOMIC DNA]</scope>
    <source>
        <strain evidence="2 3">ICMP 7846</strain>
    </source>
</reference>
<feature type="transmembrane region" description="Helical" evidence="1">
    <location>
        <begin position="26"/>
        <end position="46"/>
    </location>
</feature>
<sequence length="49" mass="5371">MLICAVGYGLAMVFVTPWLAKGLGYFNNYTLAPVLLLVFFVIGMIADRS</sequence>
<dbReference type="Proteomes" id="UP000270834">
    <property type="component" value="Unassembled WGS sequence"/>
</dbReference>
<dbReference type="AlphaFoldDB" id="A0A3M5EIA8"/>
<organism evidence="2 3">
    <name type="scientific">Pseudomonas aeruginosa</name>
    <dbReference type="NCBI Taxonomy" id="287"/>
    <lineage>
        <taxon>Bacteria</taxon>
        <taxon>Pseudomonadati</taxon>
        <taxon>Pseudomonadota</taxon>
        <taxon>Gammaproteobacteria</taxon>
        <taxon>Pseudomonadales</taxon>
        <taxon>Pseudomonadaceae</taxon>
        <taxon>Pseudomonas</taxon>
    </lineage>
</organism>
<evidence type="ECO:0008006" key="4">
    <source>
        <dbReference type="Google" id="ProtNLM"/>
    </source>
</evidence>
<keyword evidence="1" id="KW-1133">Transmembrane helix</keyword>
<name>A0A3M5EIA8_PSEAI</name>
<keyword evidence="1" id="KW-0812">Transmembrane</keyword>
<dbReference type="InterPro" id="IPR021813">
    <property type="entry name" value="DUF3392"/>
</dbReference>
<proteinExistence type="predicted"/>
<accession>A0A3M5EIA8</accession>
<evidence type="ECO:0000313" key="3">
    <source>
        <dbReference type="Proteomes" id="UP000270834"/>
    </source>
</evidence>
<protein>
    <recommendedName>
        <fullName evidence="4">DUF3392 domain-containing protein</fullName>
    </recommendedName>
</protein>